<evidence type="ECO:0000313" key="2">
    <source>
        <dbReference type="Proteomes" id="UP001141434"/>
    </source>
</evidence>
<dbReference type="Pfam" id="PF12311">
    <property type="entry name" value="DUF3632"/>
    <property type="match status" value="1"/>
</dbReference>
<organism evidence="1 2">
    <name type="scientific">Penicillium alfredii</name>
    <dbReference type="NCBI Taxonomy" id="1506179"/>
    <lineage>
        <taxon>Eukaryota</taxon>
        <taxon>Fungi</taxon>
        <taxon>Dikarya</taxon>
        <taxon>Ascomycota</taxon>
        <taxon>Pezizomycotina</taxon>
        <taxon>Eurotiomycetes</taxon>
        <taxon>Eurotiomycetidae</taxon>
        <taxon>Eurotiales</taxon>
        <taxon>Aspergillaceae</taxon>
        <taxon>Penicillium</taxon>
    </lineage>
</organism>
<proteinExistence type="predicted"/>
<dbReference type="GeneID" id="81392283"/>
<reference evidence="1" key="1">
    <citation type="submission" date="2022-11" db="EMBL/GenBank/DDBJ databases">
        <authorList>
            <person name="Petersen C."/>
        </authorList>
    </citation>
    <scope>NUCLEOTIDE SEQUENCE</scope>
    <source>
        <strain evidence="1">IBT 34128</strain>
    </source>
</reference>
<protein>
    <submittedName>
        <fullName evidence="1">Uncharacterized protein</fullName>
    </submittedName>
</protein>
<dbReference type="RefSeq" id="XP_056514182.1">
    <property type="nucleotide sequence ID" value="XM_056653115.1"/>
</dbReference>
<gene>
    <name evidence="1" type="ORF">NUU61_002533</name>
</gene>
<comment type="caution">
    <text evidence="1">The sequence shown here is derived from an EMBL/GenBank/DDBJ whole genome shotgun (WGS) entry which is preliminary data.</text>
</comment>
<keyword evidence="2" id="KW-1185">Reference proteome</keyword>
<dbReference type="PANTHER" id="PTHR38797:SF4">
    <property type="entry name" value="NUCLEAR PORE COMPLEX PROTEIN NUP85"/>
    <property type="match status" value="1"/>
</dbReference>
<evidence type="ECO:0000313" key="1">
    <source>
        <dbReference type="EMBL" id="KAJ5105186.1"/>
    </source>
</evidence>
<dbReference type="InterPro" id="IPR022085">
    <property type="entry name" value="OpdG"/>
</dbReference>
<dbReference type="PANTHER" id="PTHR38797">
    <property type="entry name" value="NUCLEAR PORE COMPLEX PROTEIN NUP85-RELATED"/>
    <property type="match status" value="1"/>
</dbReference>
<dbReference type="EMBL" id="JAPMSZ010000004">
    <property type="protein sequence ID" value="KAJ5105186.1"/>
    <property type="molecule type" value="Genomic_DNA"/>
</dbReference>
<dbReference type="AlphaFoldDB" id="A0A9W9FRP2"/>
<reference evidence="1" key="2">
    <citation type="journal article" date="2023" name="IMA Fungus">
        <title>Comparative genomic study of the Penicillium genus elucidates a diverse pangenome and 15 lateral gene transfer events.</title>
        <authorList>
            <person name="Petersen C."/>
            <person name="Sorensen T."/>
            <person name="Nielsen M.R."/>
            <person name="Sondergaard T.E."/>
            <person name="Sorensen J.L."/>
            <person name="Fitzpatrick D.A."/>
            <person name="Frisvad J.C."/>
            <person name="Nielsen K.L."/>
        </authorList>
    </citation>
    <scope>NUCLEOTIDE SEQUENCE</scope>
    <source>
        <strain evidence="1">IBT 34128</strain>
    </source>
</reference>
<accession>A0A9W9FRP2</accession>
<dbReference type="Proteomes" id="UP001141434">
    <property type="component" value="Unassembled WGS sequence"/>
</dbReference>
<name>A0A9W9FRP2_9EURO</name>
<dbReference type="InterPro" id="IPR053204">
    <property type="entry name" value="Oxopyrrolidines_Biosynth-assoc"/>
</dbReference>
<sequence>MKYMATTRSDSQAFGVLQRYLDPPNTGLSLEHATALIHELLDPVGPGKPIEYPRGAFGHVVIEVAQQIPHSHPAKDHLARLIQRLTQSTQSSDLEKPQEEYGHNAHASQINHPAQFEPSTSAQAYYVDLSAFLARLTADGVISSPSWAVSTMCETLEENSSENPENYSERISGATVWFLYPAPCLFRTVVQEPPAEDETDSSFSCGLFYTGPTLGMERWRFWQKALVAVEGSRANAECQQLAPKAADVMEPLVQHSLGELVEIHLI</sequence>
<dbReference type="OrthoDB" id="3350591at2759"/>